<feature type="domain" description="RNA-binding S4" evidence="3">
    <location>
        <begin position="12"/>
        <end position="74"/>
    </location>
</feature>
<sequence>MAEKQPLSGSRQRIDKWLFFARIAKSRTLAKERISSGRVRVNGHIVRQSSHVIGPGDRIEVALNRRDIVLLVLNSGVRRGPYDEARLLYEDLTPLPSDEDGLRSLEQASRLPGSGRPTKKERRAIDRLQPDEAWFDD</sequence>
<dbReference type="CDD" id="cd00165">
    <property type="entry name" value="S4"/>
    <property type="match status" value="1"/>
</dbReference>
<dbReference type="EMBL" id="BJZP01000012">
    <property type="protein sequence ID" value="GEO85688.1"/>
    <property type="molecule type" value="Genomic_DNA"/>
</dbReference>
<dbReference type="InterPro" id="IPR036986">
    <property type="entry name" value="S4_RNA-bd_sf"/>
</dbReference>
<evidence type="ECO:0000256" key="2">
    <source>
        <dbReference type="SAM" id="MobiDB-lite"/>
    </source>
</evidence>
<dbReference type="Pfam" id="PF01479">
    <property type="entry name" value="S4"/>
    <property type="match status" value="1"/>
</dbReference>
<comment type="caution">
    <text evidence="4">The sequence shown here is derived from an EMBL/GenBank/DDBJ whole genome shotgun (WGS) entry which is preliminary data.</text>
</comment>
<keyword evidence="1" id="KW-0694">RNA-binding</keyword>
<dbReference type="InterPro" id="IPR002942">
    <property type="entry name" value="S4_RNA-bd"/>
</dbReference>
<dbReference type="Proteomes" id="UP000321717">
    <property type="component" value="Unassembled WGS sequence"/>
</dbReference>
<dbReference type="GO" id="GO:0003723">
    <property type="term" value="F:RNA binding"/>
    <property type="evidence" value="ECO:0007669"/>
    <property type="project" value="UniProtKB-KW"/>
</dbReference>
<evidence type="ECO:0000259" key="3">
    <source>
        <dbReference type="SMART" id="SM00363"/>
    </source>
</evidence>
<evidence type="ECO:0000256" key="1">
    <source>
        <dbReference type="PROSITE-ProRule" id="PRU00182"/>
    </source>
</evidence>
<dbReference type="SMART" id="SM00363">
    <property type="entry name" value="S4"/>
    <property type="match status" value="1"/>
</dbReference>
<feature type="region of interest" description="Disordered" evidence="2">
    <location>
        <begin position="94"/>
        <end position="137"/>
    </location>
</feature>
<dbReference type="SUPFAM" id="SSF55174">
    <property type="entry name" value="Alpha-L RNA-binding motif"/>
    <property type="match status" value="1"/>
</dbReference>
<dbReference type="Gene3D" id="3.10.290.10">
    <property type="entry name" value="RNA-binding S4 domain"/>
    <property type="match status" value="1"/>
</dbReference>
<reference evidence="4 5" key="1">
    <citation type="submission" date="2019-07" db="EMBL/GenBank/DDBJ databases">
        <title>Whole genome shotgun sequence of Rhizobium naphthalenivorans NBRC 107585.</title>
        <authorList>
            <person name="Hosoyama A."/>
            <person name="Uohara A."/>
            <person name="Ohji S."/>
            <person name="Ichikawa N."/>
        </authorList>
    </citation>
    <scope>NUCLEOTIDE SEQUENCE [LARGE SCALE GENOMIC DNA]</scope>
    <source>
        <strain evidence="4 5">NBRC 107585</strain>
    </source>
</reference>
<dbReference type="RefSeq" id="WP_147180656.1">
    <property type="nucleotide sequence ID" value="NZ_BJZP01000012.1"/>
</dbReference>
<proteinExistence type="predicted"/>
<dbReference type="OrthoDB" id="9797176at2"/>
<dbReference type="AlphaFoldDB" id="A0A512HJQ6"/>
<accession>A0A512HJQ6</accession>
<keyword evidence="5" id="KW-1185">Reference proteome</keyword>
<name>A0A512HJQ6_9HYPH</name>
<evidence type="ECO:0000313" key="4">
    <source>
        <dbReference type="EMBL" id="GEO85688.1"/>
    </source>
</evidence>
<protein>
    <submittedName>
        <fullName evidence="4">RNA-binding protein S4</fullName>
    </submittedName>
</protein>
<dbReference type="PROSITE" id="PS50889">
    <property type="entry name" value="S4"/>
    <property type="match status" value="1"/>
</dbReference>
<organism evidence="4 5">
    <name type="scientific">Ciceribacter naphthalenivorans</name>
    <dbReference type="NCBI Taxonomy" id="1118451"/>
    <lineage>
        <taxon>Bacteria</taxon>
        <taxon>Pseudomonadati</taxon>
        <taxon>Pseudomonadota</taxon>
        <taxon>Alphaproteobacteria</taxon>
        <taxon>Hyphomicrobiales</taxon>
        <taxon>Rhizobiaceae</taxon>
        <taxon>Ciceribacter</taxon>
    </lineage>
</organism>
<gene>
    <name evidence="4" type="ORF">RNA01_26200</name>
</gene>
<evidence type="ECO:0000313" key="5">
    <source>
        <dbReference type="Proteomes" id="UP000321717"/>
    </source>
</evidence>